<proteinExistence type="predicted"/>
<accession>A0A1M4TZ06</accession>
<name>A0A1M4TZ06_9FIRM</name>
<dbReference type="Proteomes" id="UP000184114">
    <property type="component" value="Unassembled WGS sequence"/>
</dbReference>
<dbReference type="EMBL" id="FQTY01000002">
    <property type="protein sequence ID" value="SHE49574.1"/>
    <property type="molecule type" value="Genomic_DNA"/>
</dbReference>
<feature type="region of interest" description="Disordered" evidence="2">
    <location>
        <begin position="179"/>
        <end position="269"/>
    </location>
</feature>
<keyword evidence="4" id="KW-1185">Reference proteome</keyword>
<sequence length="269" mass="30927">MNDNTKNIQGQEEQTKEVINEIKEEYVKTADFLENNTNEQFKIAGELKEELKNNDFDANIEELKALKEEITGLKAEIKRLNEMENISLSSLVIKDIKAVGNSLINLQEKAIGSIKHLYDNMKHQLSYNLTKAQEKLVKVKIGVVKGLVNSMQSFIKDQQKKLDSCLEKLDNLSKEIQKDEENLNKENKEEIKQPDNEKEDSKITEKVSERANSSEKSENNPQKADDRKLKNIERKPSVLKALKENQQKIRQEEQGKGEKTAKKDKGMEI</sequence>
<keyword evidence="1" id="KW-0175">Coiled coil</keyword>
<reference evidence="4" key="1">
    <citation type="submission" date="2016-11" db="EMBL/GenBank/DDBJ databases">
        <authorList>
            <person name="Varghese N."/>
            <person name="Submissions S."/>
        </authorList>
    </citation>
    <scope>NUCLEOTIDE SEQUENCE [LARGE SCALE GENOMIC DNA]</scope>
    <source>
        <strain evidence="4">DSM 18095</strain>
    </source>
</reference>
<feature type="coiled-coil region" evidence="1">
    <location>
        <begin position="56"/>
        <end position="83"/>
    </location>
</feature>
<dbReference type="STRING" id="1123404.SAMN02745784_00927"/>
<dbReference type="AlphaFoldDB" id="A0A1M4TZ06"/>
<evidence type="ECO:0000256" key="2">
    <source>
        <dbReference type="SAM" id="MobiDB-lite"/>
    </source>
</evidence>
<dbReference type="GeneID" id="90996238"/>
<protein>
    <submittedName>
        <fullName evidence="3">Uncharacterized protein</fullName>
    </submittedName>
</protein>
<organism evidence="3 4">
    <name type="scientific">Tissierella praeacuta DSM 18095</name>
    <dbReference type="NCBI Taxonomy" id="1123404"/>
    <lineage>
        <taxon>Bacteria</taxon>
        <taxon>Bacillati</taxon>
        <taxon>Bacillota</taxon>
        <taxon>Tissierellia</taxon>
        <taxon>Tissierellales</taxon>
        <taxon>Tissierellaceae</taxon>
        <taxon>Tissierella</taxon>
    </lineage>
</organism>
<gene>
    <name evidence="3" type="ORF">SAMN02745784_00927</name>
</gene>
<evidence type="ECO:0000256" key="1">
    <source>
        <dbReference type="SAM" id="Coils"/>
    </source>
</evidence>
<evidence type="ECO:0000313" key="4">
    <source>
        <dbReference type="Proteomes" id="UP000184114"/>
    </source>
</evidence>
<dbReference type="RefSeq" id="WP_072973608.1">
    <property type="nucleotide sequence ID" value="NZ_FQTY01000002.1"/>
</dbReference>
<evidence type="ECO:0000313" key="3">
    <source>
        <dbReference type="EMBL" id="SHE49574.1"/>
    </source>
</evidence>